<sequence>MVSIGTVSDPLSLGYDIFSSLALIVNLTAAFMMTYDHLAQTYGAGLTLVLEVTTAFFGVDYVLRLLTAECLYPNVGKGRAMGKYVISGAGLIDLLSFLPAYLPVMFPGGATAFRMFRVARILRLFRINRYYDSLNVISQVLVRKRQQLLSSFFIILVLMMASSLCLYSVEHDAQPEVFRNAFSGIWWSASTLLTIGYGDIYPITTLGKTFGILIAFLGVGMVAIPTGIISAGFVEQYQRIQKLSEYGLEADIHFVQVMLKPKDEWCGQLVRETALPSGLMIAVILRGTETKMPHGDVQLRAGDRLILSGESPRSNENMEMKEIVLHRSHPWVGERIRSLDISRRSFIVLLKRHGRGIVPKGNVTLMEGDRLTMYTIKEGAEEPEELPRPIV</sequence>
<dbReference type="SUPFAM" id="SSF116726">
    <property type="entry name" value="TrkA C-terminal domain-like"/>
    <property type="match status" value="2"/>
</dbReference>
<feature type="transmembrane region" description="Helical" evidence="11">
    <location>
        <begin position="181"/>
        <end position="198"/>
    </location>
</feature>
<evidence type="ECO:0000256" key="4">
    <source>
        <dbReference type="ARBA" id="ARBA00022692"/>
    </source>
</evidence>
<feature type="transmembrane region" description="Helical" evidence="11">
    <location>
        <begin position="41"/>
        <end position="63"/>
    </location>
</feature>
<dbReference type="PANTHER" id="PTHR11537">
    <property type="entry name" value="VOLTAGE-GATED POTASSIUM CHANNEL"/>
    <property type="match status" value="1"/>
</dbReference>
<dbReference type="InterPro" id="IPR036721">
    <property type="entry name" value="RCK_C_sf"/>
</dbReference>
<protein>
    <submittedName>
        <fullName evidence="13">Potassium channel protein</fullName>
    </submittedName>
</protein>
<evidence type="ECO:0000256" key="5">
    <source>
        <dbReference type="ARBA" id="ARBA00022826"/>
    </source>
</evidence>
<feature type="domain" description="RCK C-terminal" evidence="12">
    <location>
        <begin position="241"/>
        <end position="306"/>
    </location>
</feature>
<proteinExistence type="predicted"/>
<evidence type="ECO:0000256" key="6">
    <source>
        <dbReference type="ARBA" id="ARBA00022958"/>
    </source>
</evidence>
<dbReference type="Gene3D" id="3.30.70.1450">
    <property type="entry name" value="Regulator of K+ conductance, C-terminal domain"/>
    <property type="match status" value="2"/>
</dbReference>
<evidence type="ECO:0000256" key="10">
    <source>
        <dbReference type="ARBA" id="ARBA00023303"/>
    </source>
</evidence>
<organism evidence="13 14">
    <name type="scientific">Mogibacterium kristiansenii</name>
    <dbReference type="NCBI Taxonomy" id="2606708"/>
    <lineage>
        <taxon>Bacteria</taxon>
        <taxon>Bacillati</taxon>
        <taxon>Bacillota</taxon>
        <taxon>Clostridia</taxon>
        <taxon>Peptostreptococcales</taxon>
        <taxon>Anaerovoracaceae</taxon>
        <taxon>Mogibacterium</taxon>
    </lineage>
</organism>
<keyword evidence="8" id="KW-0406">Ion transport</keyword>
<dbReference type="Pfam" id="PF00520">
    <property type="entry name" value="Ion_trans"/>
    <property type="match status" value="1"/>
</dbReference>
<keyword evidence="7 11" id="KW-1133">Transmembrane helix</keyword>
<dbReference type="Proteomes" id="UP000469424">
    <property type="component" value="Unassembled WGS sequence"/>
</dbReference>
<evidence type="ECO:0000256" key="11">
    <source>
        <dbReference type="SAM" id="Phobius"/>
    </source>
</evidence>
<dbReference type="GO" id="GO:0005249">
    <property type="term" value="F:voltage-gated potassium channel activity"/>
    <property type="evidence" value="ECO:0007669"/>
    <property type="project" value="InterPro"/>
</dbReference>
<evidence type="ECO:0000256" key="8">
    <source>
        <dbReference type="ARBA" id="ARBA00023065"/>
    </source>
</evidence>
<evidence type="ECO:0000259" key="12">
    <source>
        <dbReference type="PROSITE" id="PS51202"/>
    </source>
</evidence>
<dbReference type="Pfam" id="PF02080">
    <property type="entry name" value="TrkA_C"/>
    <property type="match status" value="2"/>
</dbReference>
<evidence type="ECO:0000256" key="9">
    <source>
        <dbReference type="ARBA" id="ARBA00023136"/>
    </source>
</evidence>
<dbReference type="EMBL" id="VUNA01000003">
    <property type="protein sequence ID" value="MST70176.1"/>
    <property type="molecule type" value="Genomic_DNA"/>
</dbReference>
<feature type="transmembrane region" description="Helical" evidence="11">
    <location>
        <begin position="210"/>
        <end position="234"/>
    </location>
</feature>
<dbReference type="PROSITE" id="PS51202">
    <property type="entry name" value="RCK_C"/>
    <property type="match status" value="2"/>
</dbReference>
<dbReference type="AlphaFoldDB" id="A0A6N7XJR6"/>
<keyword evidence="2" id="KW-0813">Transport</keyword>
<gene>
    <name evidence="13" type="ORF">FYJ65_02285</name>
</gene>
<name>A0A6N7XJR6_9FIRM</name>
<dbReference type="GO" id="GO:0001508">
    <property type="term" value="P:action potential"/>
    <property type="evidence" value="ECO:0007669"/>
    <property type="project" value="TreeGrafter"/>
</dbReference>
<dbReference type="Gene3D" id="1.10.287.70">
    <property type="match status" value="1"/>
</dbReference>
<feature type="transmembrane region" description="Helical" evidence="11">
    <location>
        <begin position="148"/>
        <end position="169"/>
    </location>
</feature>
<dbReference type="SUPFAM" id="SSF81324">
    <property type="entry name" value="Voltage-gated potassium channels"/>
    <property type="match status" value="1"/>
</dbReference>
<evidence type="ECO:0000256" key="1">
    <source>
        <dbReference type="ARBA" id="ARBA00004141"/>
    </source>
</evidence>
<accession>A0A6N7XJR6</accession>
<feature type="transmembrane region" description="Helical" evidence="11">
    <location>
        <begin position="12"/>
        <end position="35"/>
    </location>
</feature>
<feature type="transmembrane region" description="Helical" evidence="11">
    <location>
        <begin position="84"/>
        <end position="106"/>
    </location>
</feature>
<comment type="caution">
    <text evidence="13">The sequence shown here is derived from an EMBL/GenBank/DDBJ whole genome shotgun (WGS) entry which is preliminary data.</text>
</comment>
<keyword evidence="10 13" id="KW-0407">Ion channel</keyword>
<reference evidence="13 14" key="1">
    <citation type="submission" date="2019-08" db="EMBL/GenBank/DDBJ databases">
        <title>In-depth cultivation of the pig gut microbiome towards novel bacterial diversity and tailored functional studies.</title>
        <authorList>
            <person name="Wylensek D."/>
            <person name="Hitch T.C.A."/>
            <person name="Clavel T."/>
        </authorList>
    </citation>
    <scope>NUCLEOTIDE SEQUENCE [LARGE SCALE GENOMIC DNA]</scope>
    <source>
        <strain evidence="13 14">WCA-MUC-591-APC-4B</strain>
    </source>
</reference>
<dbReference type="PRINTS" id="PR00169">
    <property type="entry name" value="KCHANNEL"/>
</dbReference>
<evidence type="ECO:0000313" key="13">
    <source>
        <dbReference type="EMBL" id="MST70176.1"/>
    </source>
</evidence>
<dbReference type="InterPro" id="IPR006037">
    <property type="entry name" value="RCK_C"/>
</dbReference>
<keyword evidence="14" id="KW-1185">Reference proteome</keyword>
<dbReference type="InterPro" id="IPR005821">
    <property type="entry name" value="Ion_trans_dom"/>
</dbReference>
<keyword evidence="5" id="KW-0631">Potassium channel</keyword>
<feature type="domain" description="RCK C-terminal" evidence="12">
    <location>
        <begin position="307"/>
        <end position="389"/>
    </location>
</feature>
<evidence type="ECO:0000256" key="3">
    <source>
        <dbReference type="ARBA" id="ARBA00022538"/>
    </source>
</evidence>
<keyword evidence="6" id="KW-0630">Potassium</keyword>
<keyword evidence="3" id="KW-0633">Potassium transport</keyword>
<evidence type="ECO:0000313" key="14">
    <source>
        <dbReference type="Proteomes" id="UP000469424"/>
    </source>
</evidence>
<comment type="subcellular location">
    <subcellularLocation>
        <location evidence="1">Membrane</location>
        <topology evidence="1">Multi-pass membrane protein</topology>
    </subcellularLocation>
</comment>
<keyword evidence="9 11" id="KW-0472">Membrane</keyword>
<dbReference type="InterPro" id="IPR028325">
    <property type="entry name" value="VG_K_chnl"/>
</dbReference>
<dbReference type="PANTHER" id="PTHR11537:SF254">
    <property type="entry name" value="POTASSIUM VOLTAGE-GATED CHANNEL PROTEIN SHAB"/>
    <property type="match status" value="1"/>
</dbReference>
<dbReference type="GO" id="GO:0008076">
    <property type="term" value="C:voltage-gated potassium channel complex"/>
    <property type="evidence" value="ECO:0007669"/>
    <property type="project" value="InterPro"/>
</dbReference>
<evidence type="ECO:0000256" key="2">
    <source>
        <dbReference type="ARBA" id="ARBA00022448"/>
    </source>
</evidence>
<evidence type="ECO:0000256" key="7">
    <source>
        <dbReference type="ARBA" id="ARBA00022989"/>
    </source>
</evidence>
<keyword evidence="4 11" id="KW-0812">Transmembrane</keyword>